<organism evidence="2 3">
    <name type="scientific">Streptococcus moroccensis</name>
    <dbReference type="NCBI Taxonomy" id="1451356"/>
    <lineage>
        <taxon>Bacteria</taxon>
        <taxon>Bacillati</taxon>
        <taxon>Bacillota</taxon>
        <taxon>Bacilli</taxon>
        <taxon>Lactobacillales</taxon>
        <taxon>Streptococcaceae</taxon>
        <taxon>Streptococcus</taxon>
    </lineage>
</organism>
<keyword evidence="3" id="KW-1185">Reference proteome</keyword>
<dbReference type="CDD" id="cd04506">
    <property type="entry name" value="SGNH_hydrolase_YpmR_like"/>
    <property type="match status" value="1"/>
</dbReference>
<evidence type="ECO:0000259" key="1">
    <source>
        <dbReference type="Pfam" id="PF13472"/>
    </source>
</evidence>
<accession>A0ABT9YSH0</accession>
<dbReference type="PANTHER" id="PTHR30383">
    <property type="entry name" value="THIOESTERASE 1/PROTEASE 1/LYSOPHOSPHOLIPASE L1"/>
    <property type="match status" value="1"/>
</dbReference>
<dbReference type="InterPro" id="IPR013830">
    <property type="entry name" value="SGNH_hydro"/>
</dbReference>
<dbReference type="InterPro" id="IPR051532">
    <property type="entry name" value="Ester_Hydrolysis_Enzymes"/>
</dbReference>
<dbReference type="Pfam" id="PF13472">
    <property type="entry name" value="Lipase_GDSL_2"/>
    <property type="match status" value="1"/>
</dbReference>
<dbReference type="EMBL" id="JAUSTM010000006">
    <property type="protein sequence ID" value="MDQ0222273.1"/>
    <property type="molecule type" value="Genomic_DNA"/>
</dbReference>
<feature type="domain" description="SGNH hydrolase-type esterase" evidence="1">
    <location>
        <begin position="73"/>
        <end position="283"/>
    </location>
</feature>
<dbReference type="InterPro" id="IPR036514">
    <property type="entry name" value="SGNH_hydro_sf"/>
</dbReference>
<gene>
    <name evidence="2" type="ORF">J2S23_000824</name>
</gene>
<dbReference type="SUPFAM" id="SSF52266">
    <property type="entry name" value="SGNH hydrolase"/>
    <property type="match status" value="1"/>
</dbReference>
<dbReference type="PANTHER" id="PTHR30383:SF27">
    <property type="entry name" value="SPORE GERMINATION LIPASE LIPC"/>
    <property type="match status" value="1"/>
</dbReference>
<dbReference type="Gene3D" id="3.40.50.1110">
    <property type="entry name" value="SGNH hydrolase"/>
    <property type="match status" value="1"/>
</dbReference>
<dbReference type="Proteomes" id="UP001223079">
    <property type="component" value="Unassembled WGS sequence"/>
</dbReference>
<evidence type="ECO:0000313" key="3">
    <source>
        <dbReference type="Proteomes" id="UP001223079"/>
    </source>
</evidence>
<evidence type="ECO:0000313" key="2">
    <source>
        <dbReference type="EMBL" id="MDQ0222273.1"/>
    </source>
</evidence>
<comment type="caution">
    <text evidence="2">The sequence shown here is derived from an EMBL/GenBank/DDBJ whole genome shotgun (WGS) entry which is preliminary data.</text>
</comment>
<protein>
    <submittedName>
        <fullName evidence="2">Lysophospholipase L1-like esterase</fullName>
    </submittedName>
</protein>
<reference evidence="2 3" key="1">
    <citation type="submission" date="2023-07" db="EMBL/GenBank/DDBJ databases">
        <title>Genomic Encyclopedia of Type Strains, Phase IV (KMG-IV): sequencing the most valuable type-strain genomes for metagenomic binning, comparative biology and taxonomic classification.</title>
        <authorList>
            <person name="Goeker M."/>
        </authorList>
    </citation>
    <scope>NUCLEOTIDE SEQUENCE [LARGE SCALE GENOMIC DNA]</scope>
    <source>
        <strain evidence="2 3">DSM 105143</strain>
    </source>
</reference>
<sequence length="302" mass="33893">MRQGLSSKPIREKMLGQFWCVMNKRGVLTALLGLVLSFGLAYFFFQQVIPEAQPLLLRSTPVEERTEPFYYVALGDSLTQGVGDSTGQGGFVPLVSSNLSLQYGCEVEAENYGVAGNTSKQILKRMAEDTALQESLSKADLMTLSVGGNDVMRVIRDNLDSLTVETFEEPAQAYSKRLSQIITQARSENPSLPIYVLGIYNPFYLNFPEVTEMQLVIDNWNTTTEETLSTFDGVYFVPINDRFYRGIDGQEGITENQQGQTVVVNDALFEGDHFHPNNIGYQIMQAAIMEKIDETHHNWQED</sequence>
<proteinExistence type="predicted"/>
<name>A0ABT9YSH0_9STRE</name>